<dbReference type="RefSeq" id="XP_014150665.1">
    <property type="nucleotide sequence ID" value="XM_014295190.1"/>
</dbReference>
<reference evidence="2 3" key="1">
    <citation type="submission" date="2011-02" db="EMBL/GenBank/DDBJ databases">
        <title>The Genome Sequence of Sphaeroforma arctica JP610.</title>
        <authorList>
            <consortium name="The Broad Institute Genome Sequencing Platform"/>
            <person name="Russ C."/>
            <person name="Cuomo C."/>
            <person name="Young S.K."/>
            <person name="Zeng Q."/>
            <person name="Gargeya S."/>
            <person name="Alvarado L."/>
            <person name="Berlin A."/>
            <person name="Chapman S.B."/>
            <person name="Chen Z."/>
            <person name="Freedman E."/>
            <person name="Gellesch M."/>
            <person name="Goldberg J."/>
            <person name="Griggs A."/>
            <person name="Gujja S."/>
            <person name="Heilman E."/>
            <person name="Heiman D."/>
            <person name="Howarth C."/>
            <person name="Mehta T."/>
            <person name="Neiman D."/>
            <person name="Pearson M."/>
            <person name="Roberts A."/>
            <person name="Saif S."/>
            <person name="Shea T."/>
            <person name="Shenoy N."/>
            <person name="Sisk P."/>
            <person name="Stolte C."/>
            <person name="Sykes S."/>
            <person name="White J."/>
            <person name="Yandava C."/>
            <person name="Burger G."/>
            <person name="Gray M.W."/>
            <person name="Holland P.W.H."/>
            <person name="King N."/>
            <person name="Lang F.B.F."/>
            <person name="Roger A.J."/>
            <person name="Ruiz-Trillo I."/>
            <person name="Haas B."/>
            <person name="Nusbaum C."/>
            <person name="Birren B."/>
        </authorList>
    </citation>
    <scope>NUCLEOTIDE SEQUENCE [LARGE SCALE GENOMIC DNA]</scope>
    <source>
        <strain evidence="2 3">JP610</strain>
    </source>
</reference>
<keyword evidence="3" id="KW-1185">Reference proteome</keyword>
<dbReference type="Pfam" id="PF03848">
    <property type="entry name" value="TehB"/>
    <property type="match status" value="1"/>
</dbReference>
<proteinExistence type="predicted"/>
<gene>
    <name evidence="2" type="ORF">SARC_10754</name>
</gene>
<dbReference type="EMBL" id="KQ242971">
    <property type="protein sequence ID" value="KNC76763.1"/>
    <property type="molecule type" value="Genomic_DNA"/>
</dbReference>
<dbReference type="AlphaFoldDB" id="A0A0L0FL76"/>
<sequence>PLRLLDLGCGTGRDSLWASRRGWYCTAVDNIGWRLDLLRDVGAMHGLDVHTVTADVLK</sequence>
<name>A0A0L0FL76_9EUKA</name>
<feature type="domain" description="Tellurite resistance methyltransferase TehB-like" evidence="1">
    <location>
        <begin position="1"/>
        <end position="56"/>
    </location>
</feature>
<feature type="non-terminal residue" evidence="2">
    <location>
        <position position="58"/>
    </location>
</feature>
<protein>
    <recommendedName>
        <fullName evidence="1">Tellurite resistance methyltransferase TehB-like domain-containing protein</fullName>
    </recommendedName>
</protein>
<feature type="non-terminal residue" evidence="2">
    <location>
        <position position="1"/>
    </location>
</feature>
<dbReference type="OrthoDB" id="3436015at2759"/>
<evidence type="ECO:0000313" key="3">
    <source>
        <dbReference type="Proteomes" id="UP000054560"/>
    </source>
</evidence>
<dbReference type="SUPFAM" id="SSF53335">
    <property type="entry name" value="S-adenosyl-L-methionine-dependent methyltransferases"/>
    <property type="match status" value="1"/>
</dbReference>
<dbReference type="GeneID" id="25911258"/>
<dbReference type="Gene3D" id="3.40.50.150">
    <property type="entry name" value="Vaccinia Virus protein VP39"/>
    <property type="match status" value="1"/>
</dbReference>
<accession>A0A0L0FL76</accession>
<dbReference type="Proteomes" id="UP000054560">
    <property type="component" value="Unassembled WGS sequence"/>
</dbReference>
<evidence type="ECO:0000313" key="2">
    <source>
        <dbReference type="EMBL" id="KNC76763.1"/>
    </source>
</evidence>
<dbReference type="InterPro" id="IPR015985">
    <property type="entry name" value="TehB-like_dom"/>
</dbReference>
<evidence type="ECO:0000259" key="1">
    <source>
        <dbReference type="Pfam" id="PF03848"/>
    </source>
</evidence>
<organism evidence="2 3">
    <name type="scientific">Sphaeroforma arctica JP610</name>
    <dbReference type="NCBI Taxonomy" id="667725"/>
    <lineage>
        <taxon>Eukaryota</taxon>
        <taxon>Ichthyosporea</taxon>
        <taxon>Ichthyophonida</taxon>
        <taxon>Sphaeroforma</taxon>
    </lineage>
</organism>
<dbReference type="InterPro" id="IPR029063">
    <property type="entry name" value="SAM-dependent_MTases_sf"/>
</dbReference>